<evidence type="ECO:0008006" key="3">
    <source>
        <dbReference type="Google" id="ProtNLM"/>
    </source>
</evidence>
<dbReference type="AlphaFoldDB" id="A0AAV8TXI2"/>
<dbReference type="InterPro" id="IPR015915">
    <property type="entry name" value="Kelch-typ_b-propeller"/>
</dbReference>
<dbReference type="SUPFAM" id="SSF117281">
    <property type="entry name" value="Kelch motif"/>
    <property type="match status" value="1"/>
</dbReference>
<name>A0AAV8TXI2_9ROSI</name>
<dbReference type="Proteomes" id="UP001159364">
    <property type="component" value="Linkage Group LG02"/>
</dbReference>
<protein>
    <recommendedName>
        <fullName evidence="3">F-box/kelch-repeat protein SKIP25-like</fullName>
    </recommendedName>
</protein>
<sequence length="372" mass="42005">MESSPKISNSYNNTHEHGETLLPGLPDHLAQRCLALVPPSILFSVSHTWRRLIYSTSFPPFFSLYALLFPLRNGAQVYTVNSLEFFSLDPISSTWQRLPDPPSESPLNLLHRHPSFLSRKLPVQSLTVSNHLVLMTGTTHHFVPALTRPLVFHPDTKLWFFGPPFSIPRRWCATGSVRETVYLASGVASDYRGDVARSMEQWNMESKRENWGWEKMARLKDGRFSREAIEAVGFKGKLCMVNVKGNAVKEGLVYDVKDDKWLGMPEGMLEGWTGPVAAMKEDVLYVVDERKGTLCEYDGGKDCWRQVIELEELKFAEQITAGKGKICAVCENGERLVVVDVLANPARVWIVKPPSGLQLIAVHILPRMSRQE</sequence>
<dbReference type="PANTHER" id="PTHR47590:SF7">
    <property type="entry name" value="OS06G0711700 PROTEIN"/>
    <property type="match status" value="1"/>
</dbReference>
<evidence type="ECO:0000313" key="1">
    <source>
        <dbReference type="EMBL" id="KAJ8771711.1"/>
    </source>
</evidence>
<proteinExistence type="predicted"/>
<dbReference type="Gene3D" id="2.120.10.80">
    <property type="entry name" value="Kelch-type beta propeller"/>
    <property type="match status" value="1"/>
</dbReference>
<keyword evidence="2" id="KW-1185">Reference proteome</keyword>
<comment type="caution">
    <text evidence="1">The sequence shown here is derived from an EMBL/GenBank/DDBJ whole genome shotgun (WGS) entry which is preliminary data.</text>
</comment>
<reference evidence="1 2" key="1">
    <citation type="submission" date="2021-09" db="EMBL/GenBank/DDBJ databases">
        <title>Genomic insights and catalytic innovation underlie evolution of tropane alkaloids biosynthesis.</title>
        <authorList>
            <person name="Wang Y.-J."/>
            <person name="Tian T."/>
            <person name="Huang J.-P."/>
            <person name="Huang S.-X."/>
        </authorList>
    </citation>
    <scope>NUCLEOTIDE SEQUENCE [LARGE SCALE GENOMIC DNA]</scope>
    <source>
        <strain evidence="1">KIB-2018</strain>
        <tissue evidence="1">Leaf</tissue>
    </source>
</reference>
<organism evidence="1 2">
    <name type="scientific">Erythroxylum novogranatense</name>
    <dbReference type="NCBI Taxonomy" id="1862640"/>
    <lineage>
        <taxon>Eukaryota</taxon>
        <taxon>Viridiplantae</taxon>
        <taxon>Streptophyta</taxon>
        <taxon>Embryophyta</taxon>
        <taxon>Tracheophyta</taxon>
        <taxon>Spermatophyta</taxon>
        <taxon>Magnoliopsida</taxon>
        <taxon>eudicotyledons</taxon>
        <taxon>Gunneridae</taxon>
        <taxon>Pentapetalae</taxon>
        <taxon>rosids</taxon>
        <taxon>fabids</taxon>
        <taxon>Malpighiales</taxon>
        <taxon>Erythroxylaceae</taxon>
        <taxon>Erythroxylum</taxon>
    </lineage>
</organism>
<dbReference type="EMBL" id="JAIWQS010000002">
    <property type="protein sequence ID" value="KAJ8771711.1"/>
    <property type="molecule type" value="Genomic_DNA"/>
</dbReference>
<accession>A0AAV8TXI2</accession>
<evidence type="ECO:0000313" key="2">
    <source>
        <dbReference type="Proteomes" id="UP001159364"/>
    </source>
</evidence>
<gene>
    <name evidence="1" type="ORF">K2173_026888</name>
</gene>
<dbReference type="PANTHER" id="PTHR47590">
    <property type="entry name" value="F-BOX/KELCH-REPEAT PROTEIN SKIP25"/>
    <property type="match status" value="1"/>
</dbReference>